<dbReference type="InterPro" id="IPR036726">
    <property type="entry name" value="GTP1_OBG_dom_sf"/>
</dbReference>
<dbReference type="InterPro" id="IPR027417">
    <property type="entry name" value="P-loop_NTPase"/>
</dbReference>
<feature type="binding site" evidence="8">
    <location>
        <begin position="202"/>
        <end position="205"/>
    </location>
    <ligand>
        <name>GTP</name>
        <dbReference type="ChEBI" id="CHEBI:37565"/>
    </ligand>
</feature>
<dbReference type="PROSITE" id="PS00905">
    <property type="entry name" value="GTP1_OBG"/>
    <property type="match status" value="1"/>
</dbReference>
<dbReference type="GO" id="GO:0042254">
    <property type="term" value="P:ribosome biogenesis"/>
    <property type="evidence" value="ECO:0007669"/>
    <property type="project" value="UniProtKB-UniRule"/>
</dbReference>
<dbReference type="InterPro" id="IPR031167">
    <property type="entry name" value="G_OBG"/>
</dbReference>
<proteinExistence type="inferred from homology"/>
<dbReference type="CDD" id="cd01898">
    <property type="entry name" value="Obg"/>
    <property type="match status" value="1"/>
</dbReference>
<evidence type="ECO:0000256" key="5">
    <source>
        <dbReference type="ARBA" id="ARBA00022801"/>
    </source>
</evidence>
<feature type="binding site" evidence="8">
    <location>
        <begin position="297"/>
        <end position="299"/>
    </location>
    <ligand>
        <name>GTP</name>
        <dbReference type="ChEBI" id="CHEBI:37565"/>
    </ligand>
</feature>
<dbReference type="InterPro" id="IPR045086">
    <property type="entry name" value="OBG_GTPase"/>
</dbReference>
<protein>
    <recommendedName>
        <fullName evidence="8">GTPase Obg</fullName>
        <ecNumber evidence="8">3.6.5.-</ecNumber>
    </recommendedName>
    <alternativeName>
        <fullName evidence="8">GTP-binding protein Obg</fullName>
    </alternativeName>
</protein>
<dbReference type="InterPro" id="IPR006074">
    <property type="entry name" value="GTP1-OBG_CS"/>
</dbReference>
<evidence type="ECO:0000256" key="7">
    <source>
        <dbReference type="ARBA" id="ARBA00023134"/>
    </source>
</evidence>
<organism evidence="11 12">
    <name type="scientific">Candidatus Roizmanbacteria bacterium CG_4_8_14_3_um_filter_34_9</name>
    <dbReference type="NCBI Taxonomy" id="1974832"/>
    <lineage>
        <taxon>Bacteria</taxon>
        <taxon>Candidatus Roizmaniibacteriota</taxon>
    </lineage>
</organism>
<comment type="function">
    <text evidence="8">An essential GTPase which binds GTP, GDP and possibly (p)ppGpp with moderate affinity, with high nucleotide exchange rates and a fairly low GTP hydrolysis rate. Plays a role in control of the cell cycle, stress response, ribosome biogenesis and in those bacteria that undergo differentiation, in morphogenesis control.</text>
</comment>
<comment type="caution">
    <text evidence="11">The sequence shown here is derived from an EMBL/GenBank/DDBJ whole genome shotgun (WGS) entry which is preliminary data.</text>
</comment>
<dbReference type="InterPro" id="IPR014100">
    <property type="entry name" value="GTP-bd_Obg/CgtA"/>
</dbReference>
<keyword evidence="7 8" id="KW-0342">GTP-binding</keyword>
<feature type="binding site" evidence="8">
    <location>
        <begin position="269"/>
        <end position="272"/>
    </location>
    <ligand>
        <name>GTP</name>
        <dbReference type="ChEBI" id="CHEBI:37565"/>
    </ligand>
</feature>
<dbReference type="Pfam" id="PF01018">
    <property type="entry name" value="GTP1_OBG"/>
    <property type="match status" value="1"/>
</dbReference>
<evidence type="ECO:0000256" key="4">
    <source>
        <dbReference type="ARBA" id="ARBA00022741"/>
    </source>
</evidence>
<dbReference type="SUPFAM" id="SSF52540">
    <property type="entry name" value="P-loop containing nucleoside triphosphate hydrolases"/>
    <property type="match status" value="1"/>
</dbReference>
<dbReference type="PROSITE" id="PS51710">
    <property type="entry name" value="G_OBG"/>
    <property type="match status" value="1"/>
</dbReference>
<gene>
    <name evidence="8" type="primary">obg</name>
    <name evidence="11" type="ORF">CO005_02475</name>
</gene>
<dbReference type="Proteomes" id="UP000230822">
    <property type="component" value="Unassembled WGS sequence"/>
</dbReference>
<evidence type="ECO:0000313" key="12">
    <source>
        <dbReference type="Proteomes" id="UP000230822"/>
    </source>
</evidence>
<comment type="subcellular location">
    <subcellularLocation>
        <location evidence="8">Cytoplasm</location>
    </subcellularLocation>
</comment>
<keyword evidence="4 8" id="KW-0547">Nucleotide-binding</keyword>
<keyword evidence="6 8" id="KW-0460">Magnesium</keyword>
<dbReference type="GO" id="GO:0000287">
    <property type="term" value="F:magnesium ion binding"/>
    <property type="evidence" value="ECO:0007669"/>
    <property type="project" value="InterPro"/>
</dbReference>
<dbReference type="InterPro" id="IPR006169">
    <property type="entry name" value="GTP1_OBG_dom"/>
</dbReference>
<dbReference type="AlphaFoldDB" id="A0A2M7IC72"/>
<evidence type="ECO:0000256" key="2">
    <source>
        <dbReference type="ARBA" id="ARBA00022490"/>
    </source>
</evidence>
<evidence type="ECO:0000259" key="10">
    <source>
        <dbReference type="PROSITE" id="PS51883"/>
    </source>
</evidence>
<evidence type="ECO:0000256" key="1">
    <source>
        <dbReference type="ARBA" id="ARBA00007699"/>
    </source>
</evidence>
<feature type="domain" description="Obg" evidence="10">
    <location>
        <begin position="1"/>
        <end position="153"/>
    </location>
</feature>
<dbReference type="GO" id="GO:0005525">
    <property type="term" value="F:GTP binding"/>
    <property type="evidence" value="ECO:0007669"/>
    <property type="project" value="UniProtKB-UniRule"/>
</dbReference>
<keyword evidence="3 8" id="KW-0479">Metal-binding</keyword>
<evidence type="ECO:0000256" key="3">
    <source>
        <dbReference type="ARBA" id="ARBA00022723"/>
    </source>
</evidence>
<dbReference type="PANTHER" id="PTHR11702:SF31">
    <property type="entry name" value="MITOCHONDRIAL RIBOSOME-ASSOCIATED GTPASE 2"/>
    <property type="match status" value="1"/>
</dbReference>
<dbReference type="PRINTS" id="PR00326">
    <property type="entry name" value="GTP1OBG"/>
</dbReference>
<dbReference type="PANTHER" id="PTHR11702">
    <property type="entry name" value="DEVELOPMENTALLY REGULATED GTP-BINDING PROTEIN-RELATED"/>
    <property type="match status" value="1"/>
</dbReference>
<dbReference type="SUPFAM" id="SSF82051">
    <property type="entry name" value="Obg GTP-binding protein N-terminal domain"/>
    <property type="match status" value="1"/>
</dbReference>
<keyword evidence="2 8" id="KW-0963">Cytoplasm</keyword>
<dbReference type="PIRSF" id="PIRSF002401">
    <property type="entry name" value="GTP_bd_Obg/CgtA"/>
    <property type="match status" value="1"/>
</dbReference>
<dbReference type="EMBL" id="PFGU01000063">
    <property type="protein sequence ID" value="PIW73251.1"/>
    <property type="molecule type" value="Genomic_DNA"/>
</dbReference>
<dbReference type="Gene3D" id="2.70.210.12">
    <property type="entry name" value="GTP1/OBG domain"/>
    <property type="match status" value="1"/>
</dbReference>
<dbReference type="FunFam" id="2.70.210.12:FF:000001">
    <property type="entry name" value="GTPase Obg"/>
    <property type="match status" value="1"/>
</dbReference>
<feature type="binding site" evidence="8">
    <location>
        <position position="187"/>
    </location>
    <ligand>
        <name>Mg(2+)</name>
        <dbReference type="ChEBI" id="CHEBI:18420"/>
    </ligand>
</feature>
<dbReference type="HAMAP" id="MF_01454">
    <property type="entry name" value="GTPase_Obg"/>
    <property type="match status" value="1"/>
</dbReference>
<feature type="domain" description="OBG-type G" evidence="9">
    <location>
        <begin position="154"/>
        <end position="316"/>
    </location>
</feature>
<comment type="subunit">
    <text evidence="8">Monomer.</text>
</comment>
<comment type="similarity">
    <text evidence="1 8">Belongs to the TRAFAC class OBG-HflX-like GTPase superfamily. OBG GTPase family.</text>
</comment>
<feature type="binding site" evidence="8">
    <location>
        <position position="167"/>
    </location>
    <ligand>
        <name>Mg(2+)</name>
        <dbReference type="ChEBI" id="CHEBI:18420"/>
    </ligand>
</feature>
<dbReference type="InterPro" id="IPR006073">
    <property type="entry name" value="GTP-bd"/>
</dbReference>
<dbReference type="GO" id="GO:0005737">
    <property type="term" value="C:cytoplasm"/>
    <property type="evidence" value="ECO:0007669"/>
    <property type="project" value="UniProtKB-SubCell"/>
</dbReference>
<reference evidence="12" key="1">
    <citation type="submission" date="2017-09" db="EMBL/GenBank/DDBJ databases">
        <title>Depth-based differentiation of microbial function through sediment-hosted aquifers and enrichment of novel symbionts in the deep terrestrial subsurface.</title>
        <authorList>
            <person name="Probst A.J."/>
            <person name="Ladd B."/>
            <person name="Jarett J.K."/>
            <person name="Geller-Mcgrath D.E."/>
            <person name="Sieber C.M.K."/>
            <person name="Emerson J.B."/>
            <person name="Anantharaman K."/>
            <person name="Thomas B.C."/>
            <person name="Malmstrom R."/>
            <person name="Stieglmeier M."/>
            <person name="Klingl A."/>
            <person name="Woyke T."/>
            <person name="Ryan C.M."/>
            <person name="Banfield J.F."/>
        </authorList>
    </citation>
    <scope>NUCLEOTIDE SEQUENCE [LARGE SCALE GENOMIC DNA]</scope>
</reference>
<dbReference type="NCBIfam" id="TIGR02729">
    <property type="entry name" value="Obg_CgtA"/>
    <property type="match status" value="1"/>
</dbReference>
<accession>A0A2M7IC72</accession>
<evidence type="ECO:0000256" key="8">
    <source>
        <dbReference type="HAMAP-Rule" id="MF_01454"/>
    </source>
</evidence>
<dbReference type="PROSITE" id="PS51883">
    <property type="entry name" value="OBG"/>
    <property type="match status" value="1"/>
</dbReference>
<dbReference type="InterPro" id="IPR005225">
    <property type="entry name" value="Small_GTP-bd"/>
</dbReference>
<evidence type="ECO:0000259" key="9">
    <source>
        <dbReference type="PROSITE" id="PS51710"/>
    </source>
</evidence>
<dbReference type="NCBIfam" id="NF008956">
    <property type="entry name" value="PRK12299.1"/>
    <property type="match status" value="1"/>
</dbReference>
<dbReference type="NCBIfam" id="TIGR00231">
    <property type="entry name" value="small_GTP"/>
    <property type="match status" value="1"/>
</dbReference>
<evidence type="ECO:0000256" key="6">
    <source>
        <dbReference type="ARBA" id="ARBA00022842"/>
    </source>
</evidence>
<evidence type="ECO:0000313" key="11">
    <source>
        <dbReference type="EMBL" id="PIW73251.1"/>
    </source>
</evidence>
<dbReference type="EC" id="3.6.5.-" evidence="8"/>
<feature type="binding site" evidence="8">
    <location>
        <begin position="160"/>
        <end position="167"/>
    </location>
    <ligand>
        <name>GTP</name>
        <dbReference type="ChEBI" id="CHEBI:37565"/>
    </ligand>
</feature>
<feature type="binding site" evidence="8">
    <location>
        <begin position="185"/>
        <end position="189"/>
    </location>
    <ligand>
        <name>GTP</name>
        <dbReference type="ChEBI" id="CHEBI:37565"/>
    </ligand>
</feature>
<keyword evidence="5 8" id="KW-0378">Hydrolase</keyword>
<name>A0A2M7IC72_9BACT</name>
<comment type="cofactor">
    <cofactor evidence="8">
        <name>Mg(2+)</name>
        <dbReference type="ChEBI" id="CHEBI:18420"/>
    </cofactor>
</comment>
<dbReference type="Gene3D" id="3.40.50.300">
    <property type="entry name" value="P-loop containing nucleotide triphosphate hydrolases"/>
    <property type="match status" value="1"/>
</dbReference>
<sequence>MFIDEAQIMVKGGHGGAGKVAFFRNKKGPSGGNGGPGGDVYVVSSSNITQLETFISKIKYIGENGGPGGQNQRTGKYGSDLFIKVPIGTTLIDIVTKGEITVNEKNPKYLLCRGGLGGLGNSAFKSPTHRVPQNAEPGKEGQERNFKLILRLIANYGLIGLPNVGKSSLLNKLTSANVKTANYPFTTLEPNLGVYNDKVLADVPGLIEGASTGKGLGIKFLKHIEKVDLILHCISVESQDVATEYNTVINELKTYNSKLPEKKSIILLTKTDLVDKKEIEKKVKELKKFNKDVLPVSIYHEESLNKLKKFLIDLITLNKSQVPIGY</sequence>
<dbReference type="Pfam" id="PF01926">
    <property type="entry name" value="MMR_HSR1"/>
    <property type="match status" value="1"/>
</dbReference>
<dbReference type="GO" id="GO:0003924">
    <property type="term" value="F:GTPase activity"/>
    <property type="evidence" value="ECO:0007669"/>
    <property type="project" value="UniProtKB-UniRule"/>
</dbReference>